<comment type="subcellular location">
    <subcellularLocation>
        <location evidence="2">Cell projection</location>
        <location evidence="2">Cilium</location>
    </subcellularLocation>
    <subcellularLocation>
        <location evidence="3">Membrane</location>
        <topology evidence="3">Multi-pass membrane protein</topology>
    </subcellularLocation>
</comment>
<evidence type="ECO:0000256" key="2">
    <source>
        <dbReference type="ARBA" id="ARBA00004138"/>
    </source>
</evidence>
<evidence type="ECO:0000313" key="12">
    <source>
        <dbReference type="EMBL" id="CAG5131861.1"/>
    </source>
</evidence>
<feature type="transmembrane region" description="Helical" evidence="10">
    <location>
        <begin position="6"/>
        <end position="29"/>
    </location>
</feature>
<evidence type="ECO:0000256" key="6">
    <source>
        <dbReference type="ARBA" id="ARBA00022692"/>
    </source>
</evidence>
<sequence>MAGLVLNVGIGLFILAFIWILALIICLAFSKSPTKIASLGPFSIIAAIIISIILIFIPRDSQFPSPEEQSMVYDYSIVYRSGLIAVMAFFVVVGLAIFLVNHAMQPVQAQPLRKFLR</sequence>
<dbReference type="InterPro" id="IPR057973">
    <property type="entry name" value="TMEM218_N"/>
</dbReference>
<feature type="transmembrane region" description="Helical" evidence="10">
    <location>
        <begin position="77"/>
        <end position="100"/>
    </location>
</feature>
<dbReference type="OrthoDB" id="5978182at2759"/>
<evidence type="ECO:0000259" key="11">
    <source>
        <dbReference type="Pfam" id="PF25810"/>
    </source>
</evidence>
<dbReference type="EMBL" id="CAJHNH020004891">
    <property type="protein sequence ID" value="CAG5131861.1"/>
    <property type="molecule type" value="Genomic_DNA"/>
</dbReference>
<organism evidence="12 13">
    <name type="scientific">Candidula unifasciata</name>
    <dbReference type="NCBI Taxonomy" id="100452"/>
    <lineage>
        <taxon>Eukaryota</taxon>
        <taxon>Metazoa</taxon>
        <taxon>Spiralia</taxon>
        <taxon>Lophotrochozoa</taxon>
        <taxon>Mollusca</taxon>
        <taxon>Gastropoda</taxon>
        <taxon>Heterobranchia</taxon>
        <taxon>Euthyneura</taxon>
        <taxon>Panpulmonata</taxon>
        <taxon>Eupulmonata</taxon>
        <taxon>Stylommatophora</taxon>
        <taxon>Helicina</taxon>
        <taxon>Helicoidea</taxon>
        <taxon>Geomitridae</taxon>
        <taxon>Candidula</taxon>
    </lineage>
</organism>
<feature type="domain" description="Transmembrane protein 218 N-terminal" evidence="11">
    <location>
        <begin position="1"/>
        <end position="59"/>
    </location>
</feature>
<evidence type="ECO:0000256" key="3">
    <source>
        <dbReference type="ARBA" id="ARBA00004141"/>
    </source>
</evidence>
<dbReference type="Pfam" id="PF25810">
    <property type="entry name" value="TMEM218_N"/>
    <property type="match status" value="1"/>
</dbReference>
<evidence type="ECO:0000256" key="10">
    <source>
        <dbReference type="SAM" id="Phobius"/>
    </source>
</evidence>
<comment type="similarity">
    <text evidence="4">Belongs to the TMEM218 family.</text>
</comment>
<name>A0A8S4A049_9EUPU</name>
<protein>
    <recommendedName>
        <fullName evidence="5">Transmembrane protein 218</fullName>
    </recommendedName>
</protein>
<dbReference type="Proteomes" id="UP000678393">
    <property type="component" value="Unassembled WGS sequence"/>
</dbReference>
<evidence type="ECO:0000256" key="1">
    <source>
        <dbReference type="ARBA" id="ARBA00003173"/>
    </source>
</evidence>
<evidence type="ECO:0000256" key="9">
    <source>
        <dbReference type="ARBA" id="ARBA00023273"/>
    </source>
</evidence>
<gene>
    <name evidence="12" type="ORF">CUNI_LOCUS17419</name>
</gene>
<reference evidence="12" key="1">
    <citation type="submission" date="2021-04" db="EMBL/GenBank/DDBJ databases">
        <authorList>
            <consortium name="Molecular Ecology Group"/>
        </authorList>
    </citation>
    <scope>NUCLEOTIDE SEQUENCE</scope>
</reference>
<comment type="caution">
    <text evidence="12">The sequence shown here is derived from an EMBL/GenBank/DDBJ whole genome shotgun (WGS) entry which is preliminary data.</text>
</comment>
<accession>A0A8S4A049</accession>
<dbReference type="InterPro" id="IPR026771">
    <property type="entry name" value="Tmem218"/>
</dbReference>
<dbReference type="PANTHER" id="PTHR31622:SF1">
    <property type="entry name" value="TRANSMEMBRANE PROTEIN 218"/>
    <property type="match status" value="1"/>
</dbReference>
<dbReference type="GO" id="GO:0005929">
    <property type="term" value="C:cilium"/>
    <property type="evidence" value="ECO:0007669"/>
    <property type="project" value="UniProtKB-SubCell"/>
</dbReference>
<keyword evidence="13" id="KW-1185">Reference proteome</keyword>
<evidence type="ECO:0000256" key="4">
    <source>
        <dbReference type="ARBA" id="ARBA00010775"/>
    </source>
</evidence>
<feature type="transmembrane region" description="Helical" evidence="10">
    <location>
        <begin position="36"/>
        <end position="57"/>
    </location>
</feature>
<evidence type="ECO:0000313" key="13">
    <source>
        <dbReference type="Proteomes" id="UP000678393"/>
    </source>
</evidence>
<keyword evidence="9" id="KW-0966">Cell projection</keyword>
<keyword evidence="6 10" id="KW-0812">Transmembrane</keyword>
<dbReference type="GO" id="GO:0016020">
    <property type="term" value="C:membrane"/>
    <property type="evidence" value="ECO:0007669"/>
    <property type="project" value="UniProtKB-SubCell"/>
</dbReference>
<evidence type="ECO:0000256" key="7">
    <source>
        <dbReference type="ARBA" id="ARBA00022989"/>
    </source>
</evidence>
<dbReference type="PANTHER" id="PTHR31622">
    <property type="entry name" value="TRANSMEMBRANE PROTEIN 218"/>
    <property type="match status" value="1"/>
</dbReference>
<proteinExistence type="inferred from homology"/>
<keyword evidence="8 10" id="KW-0472">Membrane</keyword>
<keyword evidence="7 10" id="KW-1133">Transmembrane helix</keyword>
<comment type="function">
    <text evidence="1">May be involved in ciliary biogenesis or function.</text>
</comment>
<dbReference type="AlphaFoldDB" id="A0A8S4A049"/>
<evidence type="ECO:0000256" key="5">
    <source>
        <dbReference type="ARBA" id="ARBA00015054"/>
    </source>
</evidence>
<evidence type="ECO:0000256" key="8">
    <source>
        <dbReference type="ARBA" id="ARBA00023136"/>
    </source>
</evidence>